<dbReference type="InterPro" id="IPR012902">
    <property type="entry name" value="N_methyl_site"/>
</dbReference>
<evidence type="ECO:0000256" key="4">
    <source>
        <dbReference type="SAM" id="Phobius"/>
    </source>
</evidence>
<dbReference type="InterPro" id="IPR010055">
    <property type="entry name" value="T2SS_protein-GspJ"/>
</dbReference>
<dbReference type="Proteomes" id="UP000507962">
    <property type="component" value="Unassembled WGS sequence"/>
</dbReference>
<protein>
    <recommendedName>
        <fullName evidence="2">Type II secretion system protein J</fullName>
    </recommendedName>
</protein>
<organism evidence="5 6">
    <name type="scientific">Desulfoluna butyratoxydans</name>
    <dbReference type="NCBI Taxonomy" id="231438"/>
    <lineage>
        <taxon>Bacteria</taxon>
        <taxon>Pseudomonadati</taxon>
        <taxon>Thermodesulfobacteriota</taxon>
        <taxon>Desulfobacteria</taxon>
        <taxon>Desulfobacterales</taxon>
        <taxon>Desulfolunaceae</taxon>
        <taxon>Desulfoluna</taxon>
    </lineage>
</organism>
<accession>A0A4U8YY03</accession>
<gene>
    <name evidence="5" type="ORF">MSL71_40170</name>
</gene>
<reference evidence="5 6" key="1">
    <citation type="submission" date="2019-03" db="EMBL/GenBank/DDBJ databases">
        <authorList>
            <person name="Nijsse B."/>
        </authorList>
    </citation>
    <scope>NUCLEOTIDE SEQUENCE [LARGE SCALE GENOMIC DNA]</scope>
    <source>
        <strain evidence="5">Desulfoluna butyratoxydans MSL71</strain>
    </source>
</reference>
<feature type="region of interest" description="Disordered" evidence="3">
    <location>
        <begin position="202"/>
        <end position="229"/>
    </location>
</feature>
<name>A0A4U8YY03_9BACT</name>
<proteinExistence type="inferred from homology"/>
<keyword evidence="6" id="KW-1185">Reference proteome</keyword>
<keyword evidence="4" id="KW-1133">Transmembrane helix</keyword>
<evidence type="ECO:0000256" key="3">
    <source>
        <dbReference type="SAM" id="MobiDB-lite"/>
    </source>
</evidence>
<dbReference type="SUPFAM" id="SSF54523">
    <property type="entry name" value="Pili subunits"/>
    <property type="match status" value="1"/>
</dbReference>
<feature type="transmembrane region" description="Helical" evidence="4">
    <location>
        <begin position="12"/>
        <end position="33"/>
    </location>
</feature>
<dbReference type="GO" id="GO:0015627">
    <property type="term" value="C:type II protein secretion system complex"/>
    <property type="evidence" value="ECO:0007669"/>
    <property type="project" value="InterPro"/>
</dbReference>
<keyword evidence="4" id="KW-0472">Membrane</keyword>
<dbReference type="RefSeq" id="WP_180143944.1">
    <property type="nucleotide sequence ID" value="NZ_CAADHO010000008.1"/>
</dbReference>
<dbReference type="Pfam" id="PF07963">
    <property type="entry name" value="N_methyl"/>
    <property type="match status" value="1"/>
</dbReference>
<dbReference type="GO" id="GO:0015628">
    <property type="term" value="P:protein secretion by the type II secretion system"/>
    <property type="evidence" value="ECO:0007669"/>
    <property type="project" value="InterPro"/>
</dbReference>
<dbReference type="NCBIfam" id="TIGR02532">
    <property type="entry name" value="IV_pilin_GFxxxE"/>
    <property type="match status" value="1"/>
</dbReference>
<evidence type="ECO:0000256" key="2">
    <source>
        <dbReference type="ARBA" id="ARBA00021539"/>
    </source>
</evidence>
<dbReference type="InterPro" id="IPR045584">
    <property type="entry name" value="Pilin-like"/>
</dbReference>
<dbReference type="Pfam" id="PF11612">
    <property type="entry name" value="T2SSJ"/>
    <property type="match status" value="1"/>
</dbReference>
<keyword evidence="4" id="KW-0812">Transmembrane</keyword>
<evidence type="ECO:0000313" key="6">
    <source>
        <dbReference type="Proteomes" id="UP000507962"/>
    </source>
</evidence>
<sequence length="229" mass="24930">MTGPSGDKGFTLMEVVVAVAIMGLVMATIGTAFRQLSNGAHRLEETGDDNLALGEAIRWIGRDLEGLYVDQAPLFTPGETTDDPDPYRFTLTRETVGGEEMSILRFTTLNHLPFGGSSLGGIAEVVYFVTEEKGETRLRRSDRLFFHDPFEPAEGHPVMMNRVTAFTVVCIDTEGQEQETWDSDNDAFGRATPVAVKVTLSREGASGGPGNTAEALFPLRSRRKEALDG</sequence>
<dbReference type="AlphaFoldDB" id="A0A4U8YY03"/>
<evidence type="ECO:0000256" key="1">
    <source>
        <dbReference type="ARBA" id="ARBA00011084"/>
    </source>
</evidence>
<dbReference type="EMBL" id="CAADHO010000008">
    <property type="protein sequence ID" value="VFQ46353.1"/>
    <property type="molecule type" value="Genomic_DNA"/>
</dbReference>
<comment type="similarity">
    <text evidence="1">Belongs to the GSP J family.</text>
</comment>
<evidence type="ECO:0000313" key="5">
    <source>
        <dbReference type="EMBL" id="VFQ46353.1"/>
    </source>
</evidence>